<dbReference type="Gene3D" id="3.20.20.70">
    <property type="entry name" value="Aldolase class I"/>
    <property type="match status" value="1"/>
</dbReference>
<dbReference type="SFLD" id="SFLDG01067">
    <property type="entry name" value="SPASM/twitch_domain_containing"/>
    <property type="match status" value="1"/>
</dbReference>
<reference evidence="8 9" key="1">
    <citation type="submission" date="2019-12" db="EMBL/GenBank/DDBJ databases">
        <title>Genomic-based taxomic classification of the family Erythrobacteraceae.</title>
        <authorList>
            <person name="Xu L."/>
        </authorList>
    </citation>
    <scope>NUCLEOTIDE SEQUENCE [LARGE SCALE GENOMIC DNA]</scope>
    <source>
        <strain evidence="8 9">M0322</strain>
    </source>
</reference>
<dbReference type="InterPro" id="IPR013785">
    <property type="entry name" value="Aldolase_TIM"/>
</dbReference>
<dbReference type="PANTHER" id="PTHR11228:SF7">
    <property type="entry name" value="PQQA PEPTIDE CYCLASE"/>
    <property type="match status" value="1"/>
</dbReference>
<proteinExistence type="predicted"/>
<dbReference type="GO" id="GO:0046872">
    <property type="term" value="F:metal ion binding"/>
    <property type="evidence" value="ECO:0007669"/>
    <property type="project" value="UniProtKB-KW"/>
</dbReference>
<dbReference type="InterPro" id="IPR007197">
    <property type="entry name" value="rSAM"/>
</dbReference>
<dbReference type="AlphaFoldDB" id="A0A844Z2H4"/>
<dbReference type="EMBL" id="WTYV01000009">
    <property type="protein sequence ID" value="MXO73350.1"/>
    <property type="molecule type" value="Genomic_DNA"/>
</dbReference>
<evidence type="ECO:0000313" key="8">
    <source>
        <dbReference type="EMBL" id="MXO73350.1"/>
    </source>
</evidence>
<dbReference type="GO" id="GO:0003824">
    <property type="term" value="F:catalytic activity"/>
    <property type="evidence" value="ECO:0007669"/>
    <property type="project" value="InterPro"/>
</dbReference>
<evidence type="ECO:0000256" key="3">
    <source>
        <dbReference type="ARBA" id="ARBA00022723"/>
    </source>
</evidence>
<dbReference type="SFLD" id="SFLDS00029">
    <property type="entry name" value="Radical_SAM"/>
    <property type="match status" value="1"/>
</dbReference>
<feature type="domain" description="Radical SAM core" evidence="7">
    <location>
        <begin position="56"/>
        <end position="193"/>
    </location>
</feature>
<evidence type="ECO:0000256" key="6">
    <source>
        <dbReference type="SAM" id="MobiDB-lite"/>
    </source>
</evidence>
<dbReference type="PANTHER" id="PTHR11228">
    <property type="entry name" value="RADICAL SAM DOMAIN PROTEIN"/>
    <property type="match status" value="1"/>
</dbReference>
<comment type="cofactor">
    <cofactor evidence="1">
        <name>[4Fe-4S] cluster</name>
        <dbReference type="ChEBI" id="CHEBI:49883"/>
    </cofactor>
</comment>
<evidence type="ECO:0000259" key="7">
    <source>
        <dbReference type="Pfam" id="PF04055"/>
    </source>
</evidence>
<accession>A0A844Z2H4</accession>
<evidence type="ECO:0000256" key="4">
    <source>
        <dbReference type="ARBA" id="ARBA00023004"/>
    </source>
</evidence>
<evidence type="ECO:0000256" key="5">
    <source>
        <dbReference type="ARBA" id="ARBA00023014"/>
    </source>
</evidence>
<dbReference type="InterPro" id="IPR058240">
    <property type="entry name" value="rSAM_sf"/>
</dbReference>
<dbReference type="InterPro" id="IPR050377">
    <property type="entry name" value="Radical_SAM_PqqE_MftC-like"/>
</dbReference>
<dbReference type="Pfam" id="PF04055">
    <property type="entry name" value="Radical_SAM"/>
    <property type="match status" value="1"/>
</dbReference>
<evidence type="ECO:0000313" key="9">
    <source>
        <dbReference type="Proteomes" id="UP000466966"/>
    </source>
</evidence>
<feature type="region of interest" description="Disordered" evidence="6">
    <location>
        <begin position="1"/>
        <end position="24"/>
    </location>
</feature>
<dbReference type="OrthoDB" id="9810775at2"/>
<organism evidence="8 9">
    <name type="scientific">Alteraurantiacibacter buctensis</name>
    <dbReference type="NCBI Taxonomy" id="1503981"/>
    <lineage>
        <taxon>Bacteria</taxon>
        <taxon>Pseudomonadati</taxon>
        <taxon>Pseudomonadota</taxon>
        <taxon>Alphaproteobacteria</taxon>
        <taxon>Sphingomonadales</taxon>
        <taxon>Erythrobacteraceae</taxon>
        <taxon>Alteraurantiacibacter</taxon>
    </lineage>
</organism>
<gene>
    <name evidence="8" type="ORF">GRI99_17135</name>
</gene>
<evidence type="ECO:0000256" key="2">
    <source>
        <dbReference type="ARBA" id="ARBA00022691"/>
    </source>
</evidence>
<protein>
    <submittedName>
        <fullName evidence="8">Radical SAM protein</fullName>
    </submittedName>
</protein>
<sequence>MASRTLSRKAPIGPSPFALPDRRPLPADKFTDSLVTADGSPRAVVALARLETLWLNTGTLCNLACASCYIESSPTNDALAYLSLAEAEQFLDELAQPIEIGFTGGEPFMNPAIVPMLEAALERGHRVLVLTNAMRPMRRHEAALLALRQRFGPALTLRVSIDHHTRAVHEGERGPGSWQPMIEGLRWLSAHHFSLAAAGRALAGEDQDTARAAYAALFAAEGIAIDAADPAALVIFPEMDAGADVPEITEACWGILHKRPADVMCATSRMVVRRKGEGEARVVACTLLPYDPQFDLGATLAEAARPVPLNHPHCARFCVLGGASCSA</sequence>
<keyword evidence="4" id="KW-0408">Iron</keyword>
<keyword evidence="9" id="KW-1185">Reference proteome</keyword>
<name>A0A844Z2H4_9SPHN</name>
<dbReference type="GO" id="GO:0051536">
    <property type="term" value="F:iron-sulfur cluster binding"/>
    <property type="evidence" value="ECO:0007669"/>
    <property type="project" value="UniProtKB-KW"/>
</dbReference>
<keyword evidence="5" id="KW-0411">Iron-sulfur</keyword>
<dbReference type="SUPFAM" id="SSF102114">
    <property type="entry name" value="Radical SAM enzymes"/>
    <property type="match status" value="1"/>
</dbReference>
<keyword evidence="2" id="KW-0949">S-adenosyl-L-methionine</keyword>
<dbReference type="CDD" id="cd01335">
    <property type="entry name" value="Radical_SAM"/>
    <property type="match status" value="1"/>
</dbReference>
<keyword evidence="3" id="KW-0479">Metal-binding</keyword>
<dbReference type="RefSeq" id="WP_160773278.1">
    <property type="nucleotide sequence ID" value="NZ_WTYV01000009.1"/>
</dbReference>
<comment type="caution">
    <text evidence="8">The sequence shown here is derived from an EMBL/GenBank/DDBJ whole genome shotgun (WGS) entry which is preliminary data.</text>
</comment>
<evidence type="ECO:0000256" key="1">
    <source>
        <dbReference type="ARBA" id="ARBA00001966"/>
    </source>
</evidence>
<dbReference type="Proteomes" id="UP000466966">
    <property type="component" value="Unassembled WGS sequence"/>
</dbReference>